<dbReference type="EMBL" id="WJXA01000012">
    <property type="protein sequence ID" value="KAF7123163.1"/>
    <property type="molecule type" value="Genomic_DNA"/>
</dbReference>
<keyword evidence="4" id="KW-0833">Ubl conjugation pathway</keyword>
<comment type="caution">
    <text evidence="7">The sequence shown here is derived from an EMBL/GenBank/DDBJ whole genome shotgun (WGS) entry which is preliminary data.</text>
</comment>
<dbReference type="SUPFAM" id="SSF57933">
    <property type="entry name" value="TAZ domain"/>
    <property type="match status" value="1"/>
</dbReference>
<dbReference type="GO" id="GO:0009751">
    <property type="term" value="P:response to salicylic acid"/>
    <property type="evidence" value="ECO:0007669"/>
    <property type="project" value="UniProtKB-ARBA"/>
</dbReference>
<name>A0A834G2D2_RHOSS</name>
<dbReference type="Gene3D" id="1.20.1020.10">
    <property type="entry name" value="TAZ domain"/>
    <property type="match status" value="1"/>
</dbReference>
<dbReference type="PANTHER" id="PTHR46287:SF4">
    <property type="entry name" value="BTB_POZ AND TAZ DOMAIN-CONTAINING PROTEIN 2"/>
    <property type="match status" value="1"/>
</dbReference>
<dbReference type="InterPro" id="IPR035898">
    <property type="entry name" value="TAZ_dom_sf"/>
</dbReference>
<dbReference type="GO" id="GO:0005516">
    <property type="term" value="F:calmodulin binding"/>
    <property type="evidence" value="ECO:0007669"/>
    <property type="project" value="UniProtKB-ARBA"/>
</dbReference>
<dbReference type="InterPro" id="IPR044513">
    <property type="entry name" value="BT1/2/3/4/5"/>
</dbReference>
<dbReference type="GO" id="GO:0006355">
    <property type="term" value="P:regulation of DNA-templated transcription"/>
    <property type="evidence" value="ECO:0007669"/>
    <property type="project" value="UniProtKB-ARBA"/>
</dbReference>
<sequence>MSPTNNWPSPIPVYSDQIPADPPDVQVVTSGGQRIPAHRSVLASASPVLESMINRPRNHRSSSPPTVRILGVPCKAVAVFLRFLSAAKCREEDLDKYGIHLLVLSHAFLVTQLKQICSKALTERLTIDNVIDMLQLARLCDAPSLHLRCMKLIFNNVKSVEKTEGWKFVQDHDPFLELQVLQFINELQLRKKRRRRHIHEQSLYSQLSEAMECLEHICAEGCTSVGPCDVEPTKDRGPCGKFATCEGLQLLIRHFATCRKRVGGGGCSRCNRMWQLFRLHSSICDQPVFCRVPLCRQFKMKAQEEKKGGGGGGDDERWKLLVRKVVSARAMSSLSLPKRKKELEEDHESTRDDISIILELEA</sequence>
<proteinExistence type="predicted"/>
<keyword evidence="2" id="KW-0479">Metal-binding</keyword>
<dbReference type="Pfam" id="PF00651">
    <property type="entry name" value="BTB"/>
    <property type="match status" value="1"/>
</dbReference>
<gene>
    <name evidence="7" type="ORF">RHSIM_Rhsim12G0170700</name>
</gene>
<reference evidence="7" key="1">
    <citation type="submission" date="2019-11" db="EMBL/GenBank/DDBJ databases">
        <authorList>
            <person name="Liu Y."/>
            <person name="Hou J."/>
            <person name="Li T.-Q."/>
            <person name="Guan C.-H."/>
            <person name="Wu X."/>
            <person name="Wu H.-Z."/>
            <person name="Ling F."/>
            <person name="Zhang R."/>
            <person name="Shi X.-G."/>
            <person name="Ren J.-P."/>
            <person name="Chen E.-F."/>
            <person name="Sun J.-M."/>
        </authorList>
    </citation>
    <scope>NUCLEOTIDE SEQUENCE</scope>
    <source>
        <strain evidence="7">Adult_tree_wgs_1</strain>
        <tissue evidence="7">Leaves</tissue>
    </source>
</reference>
<dbReference type="Proteomes" id="UP000626092">
    <property type="component" value="Unassembled WGS sequence"/>
</dbReference>
<accession>A0A834G2D2</accession>
<evidence type="ECO:0000256" key="3">
    <source>
        <dbReference type="ARBA" id="ARBA00022771"/>
    </source>
</evidence>
<dbReference type="SUPFAM" id="SSF54695">
    <property type="entry name" value="POZ domain"/>
    <property type="match status" value="1"/>
</dbReference>
<evidence type="ECO:0000313" key="7">
    <source>
        <dbReference type="EMBL" id="KAF7123163.1"/>
    </source>
</evidence>
<dbReference type="OrthoDB" id="6359816at2759"/>
<dbReference type="InterPro" id="IPR000210">
    <property type="entry name" value="BTB/POZ_dom"/>
</dbReference>
<protein>
    <recommendedName>
        <fullName evidence="6">BTB domain-containing protein</fullName>
    </recommendedName>
</protein>
<keyword evidence="8" id="KW-1185">Reference proteome</keyword>
<dbReference type="Gene3D" id="1.25.40.420">
    <property type="match status" value="1"/>
</dbReference>
<evidence type="ECO:0000256" key="1">
    <source>
        <dbReference type="ARBA" id="ARBA00004906"/>
    </source>
</evidence>
<evidence type="ECO:0000313" key="8">
    <source>
        <dbReference type="Proteomes" id="UP000626092"/>
    </source>
</evidence>
<dbReference type="SMART" id="SM00225">
    <property type="entry name" value="BTB"/>
    <property type="match status" value="1"/>
</dbReference>
<dbReference type="CDD" id="cd14733">
    <property type="entry name" value="BACK"/>
    <property type="match status" value="1"/>
</dbReference>
<dbReference type="PROSITE" id="PS50097">
    <property type="entry name" value="BTB"/>
    <property type="match status" value="1"/>
</dbReference>
<keyword evidence="3" id="KW-0863">Zinc-finger</keyword>
<evidence type="ECO:0000256" key="2">
    <source>
        <dbReference type="ARBA" id="ARBA00022723"/>
    </source>
</evidence>
<dbReference type="Gene3D" id="3.30.710.10">
    <property type="entry name" value="Potassium Channel Kv1.1, Chain A"/>
    <property type="match status" value="1"/>
</dbReference>
<dbReference type="GO" id="GO:0042542">
    <property type="term" value="P:response to hydrogen peroxide"/>
    <property type="evidence" value="ECO:0007669"/>
    <property type="project" value="UniProtKB-ARBA"/>
</dbReference>
<dbReference type="GO" id="GO:0005634">
    <property type="term" value="C:nucleus"/>
    <property type="evidence" value="ECO:0007669"/>
    <property type="project" value="TreeGrafter"/>
</dbReference>
<evidence type="ECO:0000256" key="4">
    <source>
        <dbReference type="ARBA" id="ARBA00022786"/>
    </source>
</evidence>
<dbReference type="GO" id="GO:0008270">
    <property type="term" value="F:zinc ion binding"/>
    <property type="evidence" value="ECO:0007669"/>
    <property type="project" value="UniProtKB-KW"/>
</dbReference>
<dbReference type="FunFam" id="1.25.40.420:FF:000012">
    <property type="entry name" value="BTB/POZ and TAZ domain-containing protein 2"/>
    <property type="match status" value="1"/>
</dbReference>
<feature type="domain" description="BTB" evidence="6">
    <location>
        <begin position="23"/>
        <end position="93"/>
    </location>
</feature>
<evidence type="ECO:0000259" key="6">
    <source>
        <dbReference type="PROSITE" id="PS50097"/>
    </source>
</evidence>
<comment type="pathway">
    <text evidence="1">Protein modification; protein ubiquitination.</text>
</comment>
<dbReference type="PANTHER" id="PTHR46287">
    <property type="entry name" value="BTB/POZ AND TAZ DOMAIN-CONTAINING PROTEIN 3-RELATED"/>
    <property type="match status" value="1"/>
</dbReference>
<organism evidence="7 8">
    <name type="scientific">Rhododendron simsii</name>
    <name type="common">Sims's rhododendron</name>
    <dbReference type="NCBI Taxonomy" id="118357"/>
    <lineage>
        <taxon>Eukaryota</taxon>
        <taxon>Viridiplantae</taxon>
        <taxon>Streptophyta</taxon>
        <taxon>Embryophyta</taxon>
        <taxon>Tracheophyta</taxon>
        <taxon>Spermatophyta</taxon>
        <taxon>Magnoliopsida</taxon>
        <taxon>eudicotyledons</taxon>
        <taxon>Gunneridae</taxon>
        <taxon>Pentapetalae</taxon>
        <taxon>asterids</taxon>
        <taxon>Ericales</taxon>
        <taxon>Ericaceae</taxon>
        <taxon>Ericoideae</taxon>
        <taxon>Rhodoreae</taxon>
        <taxon>Rhododendron</taxon>
    </lineage>
</organism>
<dbReference type="AlphaFoldDB" id="A0A834G2D2"/>
<dbReference type="InterPro" id="IPR011333">
    <property type="entry name" value="SKP1/BTB/POZ_sf"/>
</dbReference>
<dbReference type="InterPro" id="IPR000197">
    <property type="entry name" value="Znf_TAZ"/>
</dbReference>
<evidence type="ECO:0000256" key="5">
    <source>
        <dbReference type="ARBA" id="ARBA00022833"/>
    </source>
</evidence>
<dbReference type="SMART" id="SM00551">
    <property type="entry name" value="ZnF_TAZ"/>
    <property type="match status" value="1"/>
</dbReference>
<dbReference type="Pfam" id="PF02135">
    <property type="entry name" value="zf-TAZ"/>
    <property type="match status" value="1"/>
</dbReference>
<dbReference type="GO" id="GO:0009725">
    <property type="term" value="P:response to hormone"/>
    <property type="evidence" value="ECO:0007669"/>
    <property type="project" value="UniProtKB-ARBA"/>
</dbReference>
<dbReference type="FunFam" id="1.20.1020.10:FF:000007">
    <property type="entry name" value="BTB/POZ and TAZ domain-containing protein 2"/>
    <property type="match status" value="1"/>
</dbReference>
<keyword evidence="5" id="KW-0862">Zinc</keyword>